<evidence type="ECO:0000313" key="2">
    <source>
        <dbReference type="EMBL" id="MET3751121.1"/>
    </source>
</evidence>
<evidence type="ECO:0000256" key="1">
    <source>
        <dbReference type="SAM" id="MobiDB-lite"/>
    </source>
</evidence>
<protein>
    <recommendedName>
        <fullName evidence="4">DUF5104 domain-containing protein</fullName>
    </recommendedName>
</protein>
<dbReference type="EMBL" id="JBEPMJ010000018">
    <property type="protein sequence ID" value="MET3751121.1"/>
    <property type="molecule type" value="Genomic_DNA"/>
</dbReference>
<evidence type="ECO:0000313" key="3">
    <source>
        <dbReference type="Proteomes" id="UP001549106"/>
    </source>
</evidence>
<feature type="compositionally biased region" description="Basic residues" evidence="1">
    <location>
        <begin position="9"/>
        <end position="32"/>
    </location>
</feature>
<reference evidence="2 3" key="1">
    <citation type="submission" date="2024-06" db="EMBL/GenBank/DDBJ databases">
        <title>Genomic Encyclopedia of Type Strains, Phase IV (KMG-IV): sequencing the most valuable type-strain genomes for metagenomic binning, comparative biology and taxonomic classification.</title>
        <authorList>
            <person name="Goeker M."/>
        </authorList>
    </citation>
    <scope>NUCLEOTIDE SEQUENCE [LARGE SCALE GENOMIC DNA]</scope>
    <source>
        <strain evidence="2 3">DSM 29492</strain>
    </source>
</reference>
<keyword evidence="3" id="KW-1185">Reference proteome</keyword>
<dbReference type="Proteomes" id="UP001549106">
    <property type="component" value="Unassembled WGS sequence"/>
</dbReference>
<proteinExistence type="predicted"/>
<evidence type="ECO:0008006" key="4">
    <source>
        <dbReference type="Google" id="ProtNLM"/>
    </source>
</evidence>
<feature type="region of interest" description="Disordered" evidence="1">
    <location>
        <begin position="1"/>
        <end position="32"/>
    </location>
</feature>
<comment type="caution">
    <text evidence="2">The sequence shown here is derived from an EMBL/GenBank/DDBJ whole genome shotgun (WGS) entry which is preliminary data.</text>
</comment>
<dbReference type="RefSeq" id="WP_243873727.1">
    <property type="nucleotide sequence ID" value="NZ_BAABXP010000005.1"/>
</dbReference>
<gene>
    <name evidence="2" type="ORF">ABID24_002377</name>
</gene>
<name>A0ABV2M410_9FIRM</name>
<accession>A0ABV2M410</accession>
<sequence>MVQQVKSSNNKKRRPAGKNSRKRKSSASSRRKKTNINIKMIAGAAVLAVLVIVLVFAVKSCGVSNKTPEKVVKTLVKSYVDGDERKIKKCYGVKKADKNLEKEISATIKYFEVHKPKKAEINACDTIYKNGKNAYVYITYSLILEDGQSYPCISTYMTQQNEKGKYSILTPSDITDDMKKEAAARYASFMETDPYKEYVTAYDTFSKKNPGYEEKLATKLN</sequence>
<organism evidence="2 3">
    <name type="scientific">Blautia caecimuris</name>
    <dbReference type="NCBI Taxonomy" id="1796615"/>
    <lineage>
        <taxon>Bacteria</taxon>
        <taxon>Bacillati</taxon>
        <taxon>Bacillota</taxon>
        <taxon>Clostridia</taxon>
        <taxon>Lachnospirales</taxon>
        <taxon>Lachnospiraceae</taxon>
        <taxon>Blautia</taxon>
    </lineage>
</organism>